<dbReference type="EMBL" id="JABAIL010000030">
    <property type="protein sequence ID" value="NLR95065.1"/>
    <property type="molecule type" value="Genomic_DNA"/>
</dbReference>
<proteinExistence type="predicted"/>
<comment type="caution">
    <text evidence="1">The sequence shown here is derived from an EMBL/GenBank/DDBJ whole genome shotgun (WGS) entry which is preliminary data.</text>
</comment>
<name>A0A7X8SRJ6_9BACT</name>
<dbReference type="Proteomes" id="UP000585050">
    <property type="component" value="Unassembled WGS sequence"/>
</dbReference>
<keyword evidence="2" id="KW-1185">Reference proteome</keyword>
<gene>
    <name evidence="1" type="ORF">HGP29_27950</name>
</gene>
<protein>
    <recommendedName>
        <fullName evidence="3">Lipoprotein</fullName>
    </recommendedName>
</protein>
<dbReference type="PROSITE" id="PS51257">
    <property type="entry name" value="PROKAR_LIPOPROTEIN"/>
    <property type="match status" value="1"/>
</dbReference>
<reference evidence="1 2" key="1">
    <citation type="submission" date="2020-04" db="EMBL/GenBank/DDBJ databases">
        <title>Flammeovirga sp. SR4, a novel species isolated from seawater.</title>
        <authorList>
            <person name="Wang X."/>
        </authorList>
    </citation>
    <scope>NUCLEOTIDE SEQUENCE [LARGE SCALE GENOMIC DNA]</scope>
    <source>
        <strain evidence="1 2">SR4</strain>
    </source>
</reference>
<sequence>MKNTYIILFLLSLLACKNTNEKTNYFSKTNSIETTESRIEKIDSLAKLNTIKTVEVGIEKTDSITKKKQTETVESKITILKNTEYNNLLEKKYGFKSWNPKIQDLNLVQETLDKAYIRNLDKYYRQYIPYFNEKGERFIEINAFCEISEFPHETENGITEWIKMDWKNEYVQVDDGGNCYWQIIINVDKKEIKDFFVNGEG</sequence>
<evidence type="ECO:0000313" key="2">
    <source>
        <dbReference type="Proteomes" id="UP000585050"/>
    </source>
</evidence>
<evidence type="ECO:0008006" key="3">
    <source>
        <dbReference type="Google" id="ProtNLM"/>
    </source>
</evidence>
<organism evidence="1 2">
    <name type="scientific">Flammeovirga agarivorans</name>
    <dbReference type="NCBI Taxonomy" id="2726742"/>
    <lineage>
        <taxon>Bacteria</taxon>
        <taxon>Pseudomonadati</taxon>
        <taxon>Bacteroidota</taxon>
        <taxon>Cytophagia</taxon>
        <taxon>Cytophagales</taxon>
        <taxon>Flammeovirgaceae</taxon>
        <taxon>Flammeovirga</taxon>
    </lineage>
</organism>
<evidence type="ECO:0000313" key="1">
    <source>
        <dbReference type="EMBL" id="NLR95065.1"/>
    </source>
</evidence>
<accession>A0A7X8SRJ6</accession>
<dbReference type="AlphaFoldDB" id="A0A7X8SRJ6"/>